<feature type="region of interest" description="Disordered" evidence="4">
    <location>
        <begin position="869"/>
        <end position="894"/>
    </location>
</feature>
<dbReference type="SUPFAM" id="SSF81383">
    <property type="entry name" value="F-box domain"/>
    <property type="match status" value="1"/>
</dbReference>
<evidence type="ECO:0000313" key="6">
    <source>
        <dbReference type="EMBL" id="RMX48218.1"/>
    </source>
</evidence>
<keyword evidence="1 3" id="KW-0853">WD repeat</keyword>
<feature type="domain" description="F-box" evidence="5">
    <location>
        <begin position="364"/>
        <end position="413"/>
    </location>
</feature>
<dbReference type="Proteomes" id="UP000275408">
    <property type="component" value="Unassembled WGS sequence"/>
</dbReference>
<dbReference type="AlphaFoldDB" id="A0A3M6U404"/>
<dbReference type="InterPro" id="IPR051075">
    <property type="entry name" value="SCF_subunit_WD-repeat"/>
</dbReference>
<feature type="compositionally biased region" description="Polar residues" evidence="4">
    <location>
        <begin position="939"/>
        <end position="950"/>
    </location>
</feature>
<accession>A0A3M6U404</accession>
<dbReference type="PRINTS" id="PR00320">
    <property type="entry name" value="GPROTEINBRPT"/>
</dbReference>
<evidence type="ECO:0000256" key="3">
    <source>
        <dbReference type="PROSITE-ProRule" id="PRU00221"/>
    </source>
</evidence>
<feature type="region of interest" description="Disordered" evidence="4">
    <location>
        <begin position="257"/>
        <end position="317"/>
    </location>
</feature>
<dbReference type="Gene3D" id="2.130.10.10">
    <property type="entry name" value="YVTN repeat-like/Quinoprotein amine dehydrogenase"/>
    <property type="match status" value="2"/>
</dbReference>
<sequence>MTTLEVIPEEIFSKPRMRQPGRGSSLYQLSISRAPELRCINSPVKSCGVCENCCLGVKLNHTKEWFCRCGEPVKRKYLLGLVQRFDSMDLFEYITSLLQSFQYKDFTYMRSRSKPSLVIDGSSAPTNHALNEEELSQTVEDYMEWFSGSTYWTKANYMLGLMQLCGTHLLHILATKTRALCERERRKQRAFEDGVIDRDDDEYMSLHSYLSDSDAPLERETESDKSLVTKSLASHSDINDARSIEINSLVSEEIEFSKSKSSRESSAAKSQSHRGTNSEDITLGTQSQASTGYGGSPLSHSRSRSIPPSRQSSRRLANDMTDFEREFFSEDYMSGDEGDDESFINSLTQKESVESDCIGFEKYKDFLRCLPVHLSKRILGMLDKNSLTNCLCLSKHWRSLAEEVKQDYMVHQLMTEEIMLMQGASAKGMNPRYAKCVPVHVPLDLNENAKEVLSLGYKSGRQKEVGRHNLQECYDGIPTKEVRMEERNIYCGAYNVLVLQDMEDPNRCANFNGGRLVVSGSYDRRVRLIDAATGKIERTIQGHAGSIRCVYVSEERGIVLSGGYDTSIRGFRSTTDRPLKPFVEQIKTFSQSDRQTKRKKNYDRPNETLADKETFNSLIHKCWDIGRGNCKCIFRGHRATVLCIALHGNHLASGSRDKSVKVWNFATGKCRRTFRHRHVVQTVHVSDTLVVSGCEGGKVKVWDIEQTTLLKSLDGHHGAITCVKFDDYHILTGSLDCYAMAWSAVGKHKKCLQAFRHPKEVLCLEFLYCRVVTGSADGKLRIWNLLNGDCLRIIRGNSKNDAISTIRASGDRMIVNTLSNLLIFNFEAVEWDYNLDPERPEGLGNLNIYAKTPPRRLARSHVRAHKLLRADTKDSLASRPPSRTKSPLVSDHVTTLFPPKSSPLRISSAPPRIKHQESTINSMNAHVHRILNAHKDQTSRPQSSPVITSQRTRRRADYDVPPTDIEGDLISSMIITKFTRSPSKPSSFSESRHSRVITRSRSAPAYRTQVLPPGKRGWTTSAAEPLKVPENKIMVSAQQAREKIAKMRPHSAQVHSNKESISLNPVKSLSCLNLKTYSNQLQFEQNLQQGSSHDKLSRVTLDGAHRPKSCNPCVR</sequence>
<dbReference type="PROSITE" id="PS00678">
    <property type="entry name" value="WD_REPEATS_1"/>
    <property type="match status" value="2"/>
</dbReference>
<protein>
    <recommendedName>
        <fullName evidence="5">F-box domain-containing protein</fullName>
    </recommendedName>
</protein>
<feature type="region of interest" description="Disordered" evidence="4">
    <location>
        <begin position="980"/>
        <end position="999"/>
    </location>
</feature>
<feature type="repeat" description="WD" evidence="3">
    <location>
        <begin position="771"/>
        <end position="793"/>
    </location>
</feature>
<dbReference type="Pfam" id="PF00646">
    <property type="entry name" value="F-box"/>
    <property type="match status" value="1"/>
</dbReference>
<gene>
    <name evidence="6" type="ORF">pdam_00005427</name>
</gene>
<dbReference type="InterPro" id="IPR020472">
    <property type="entry name" value="WD40_PAC1"/>
</dbReference>
<feature type="region of interest" description="Disordered" evidence="4">
    <location>
        <begin position="933"/>
        <end position="963"/>
    </location>
</feature>
<dbReference type="SUPFAM" id="SSF50978">
    <property type="entry name" value="WD40 repeat-like"/>
    <property type="match status" value="1"/>
</dbReference>
<dbReference type="InterPro" id="IPR036047">
    <property type="entry name" value="F-box-like_dom_sf"/>
</dbReference>
<keyword evidence="2" id="KW-0677">Repeat</keyword>
<reference evidence="6 7" key="1">
    <citation type="journal article" date="2018" name="Sci. Rep.">
        <title>Comparative analysis of the Pocillopora damicornis genome highlights role of immune system in coral evolution.</title>
        <authorList>
            <person name="Cunning R."/>
            <person name="Bay R.A."/>
            <person name="Gillette P."/>
            <person name="Baker A.C."/>
            <person name="Traylor-Knowles N."/>
        </authorList>
    </citation>
    <scope>NUCLEOTIDE SEQUENCE [LARGE SCALE GENOMIC DNA]</scope>
    <source>
        <strain evidence="6">RSMAS</strain>
        <tissue evidence="6">Whole animal</tissue>
    </source>
</reference>
<dbReference type="PROSITE" id="PS50294">
    <property type="entry name" value="WD_REPEATS_REGION"/>
    <property type="match status" value="1"/>
</dbReference>
<feature type="compositionally biased region" description="Low complexity" evidence="4">
    <location>
        <begin position="980"/>
        <end position="989"/>
    </location>
</feature>
<evidence type="ECO:0000256" key="1">
    <source>
        <dbReference type="ARBA" id="ARBA00022574"/>
    </source>
</evidence>
<feature type="region of interest" description="Disordered" evidence="4">
    <location>
        <begin position="1088"/>
        <end position="1115"/>
    </location>
</feature>
<organism evidence="6 7">
    <name type="scientific">Pocillopora damicornis</name>
    <name type="common">Cauliflower coral</name>
    <name type="synonym">Millepora damicornis</name>
    <dbReference type="NCBI Taxonomy" id="46731"/>
    <lineage>
        <taxon>Eukaryota</taxon>
        <taxon>Metazoa</taxon>
        <taxon>Cnidaria</taxon>
        <taxon>Anthozoa</taxon>
        <taxon>Hexacorallia</taxon>
        <taxon>Scleractinia</taxon>
        <taxon>Astrocoeniina</taxon>
        <taxon>Pocilloporidae</taxon>
        <taxon>Pocillopora</taxon>
    </lineage>
</organism>
<evidence type="ECO:0000259" key="5">
    <source>
        <dbReference type="PROSITE" id="PS50181"/>
    </source>
</evidence>
<evidence type="ECO:0000256" key="4">
    <source>
        <dbReference type="SAM" id="MobiDB-lite"/>
    </source>
</evidence>
<evidence type="ECO:0000313" key="7">
    <source>
        <dbReference type="Proteomes" id="UP000275408"/>
    </source>
</evidence>
<feature type="repeat" description="WD" evidence="3">
    <location>
        <begin position="634"/>
        <end position="673"/>
    </location>
</feature>
<name>A0A3M6U404_POCDA</name>
<dbReference type="SMART" id="SM00320">
    <property type="entry name" value="WD40"/>
    <property type="match status" value="6"/>
</dbReference>
<dbReference type="Pfam" id="PF00400">
    <property type="entry name" value="WD40"/>
    <property type="match status" value="5"/>
</dbReference>
<dbReference type="EMBL" id="RCHS01002303">
    <property type="protein sequence ID" value="RMX48218.1"/>
    <property type="molecule type" value="Genomic_DNA"/>
</dbReference>
<dbReference type="CDD" id="cd00200">
    <property type="entry name" value="WD40"/>
    <property type="match status" value="1"/>
</dbReference>
<dbReference type="STRING" id="46731.A0A3M6U404"/>
<feature type="repeat" description="WD" evidence="3">
    <location>
        <begin position="673"/>
        <end position="712"/>
    </location>
</feature>
<comment type="caution">
    <text evidence="6">The sequence shown here is derived from an EMBL/GenBank/DDBJ whole genome shotgun (WGS) entry which is preliminary data.</text>
</comment>
<dbReference type="OrthoDB" id="674604at2759"/>
<dbReference type="PROSITE" id="PS50082">
    <property type="entry name" value="WD_REPEATS_2"/>
    <property type="match status" value="3"/>
</dbReference>
<dbReference type="InterPro" id="IPR019775">
    <property type="entry name" value="WD40_repeat_CS"/>
</dbReference>
<dbReference type="Gene3D" id="1.20.1280.50">
    <property type="match status" value="1"/>
</dbReference>
<dbReference type="PANTHER" id="PTHR19872">
    <property type="entry name" value="UBIQUITIN LIGASE SPECIFICITY FACTOR/HREP PROTEIN"/>
    <property type="match status" value="1"/>
</dbReference>
<dbReference type="PROSITE" id="PS50181">
    <property type="entry name" value="FBOX"/>
    <property type="match status" value="1"/>
</dbReference>
<proteinExistence type="predicted"/>
<feature type="compositionally biased region" description="Polar residues" evidence="4">
    <location>
        <begin position="273"/>
        <end position="291"/>
    </location>
</feature>
<dbReference type="InterPro" id="IPR036322">
    <property type="entry name" value="WD40_repeat_dom_sf"/>
</dbReference>
<feature type="compositionally biased region" description="Low complexity" evidence="4">
    <location>
        <begin position="296"/>
        <end position="315"/>
    </location>
</feature>
<dbReference type="CDD" id="cd22136">
    <property type="entry name" value="F-box_FBXW10"/>
    <property type="match status" value="1"/>
</dbReference>
<dbReference type="InterPro" id="IPR015943">
    <property type="entry name" value="WD40/YVTN_repeat-like_dom_sf"/>
</dbReference>
<evidence type="ECO:0000256" key="2">
    <source>
        <dbReference type="ARBA" id="ARBA00022737"/>
    </source>
</evidence>
<dbReference type="InterPro" id="IPR001680">
    <property type="entry name" value="WD40_rpt"/>
</dbReference>
<dbReference type="InterPro" id="IPR001810">
    <property type="entry name" value="F-box_dom"/>
</dbReference>
<keyword evidence="7" id="KW-1185">Reference proteome</keyword>
<dbReference type="PANTHER" id="PTHR19872:SF7">
    <property type="entry name" value="F-BOX AND WD REPEAT DOMAIN CONTAINING PROTEIN 10B-RELATED"/>
    <property type="match status" value="1"/>
</dbReference>